<feature type="domain" description="Glycosyl transferase family 25" evidence="1">
    <location>
        <begin position="73"/>
        <end position="181"/>
    </location>
</feature>
<evidence type="ECO:0000259" key="1">
    <source>
        <dbReference type="Pfam" id="PF01755"/>
    </source>
</evidence>
<organism evidence="2 3">
    <name type="scientific">Rhizobium straminoryzae</name>
    <dbReference type="NCBI Taxonomy" id="1387186"/>
    <lineage>
        <taxon>Bacteria</taxon>
        <taxon>Pseudomonadati</taxon>
        <taxon>Pseudomonadota</taxon>
        <taxon>Alphaproteobacteria</taxon>
        <taxon>Hyphomicrobiales</taxon>
        <taxon>Rhizobiaceae</taxon>
        <taxon>Rhizobium/Agrobacterium group</taxon>
        <taxon>Rhizobium</taxon>
    </lineage>
</organism>
<keyword evidence="3" id="KW-1185">Reference proteome</keyword>
<proteinExistence type="predicted"/>
<reference evidence="2 3" key="1">
    <citation type="submission" date="2019-07" db="EMBL/GenBank/DDBJ databases">
        <title>Ln-dependent methylotrophs.</title>
        <authorList>
            <person name="Tani A."/>
        </authorList>
    </citation>
    <scope>NUCLEOTIDE SEQUENCE [LARGE SCALE GENOMIC DNA]</scope>
    <source>
        <strain evidence="2 3">SM12</strain>
    </source>
</reference>
<evidence type="ECO:0000313" key="3">
    <source>
        <dbReference type="Proteomes" id="UP000316801"/>
    </source>
</evidence>
<dbReference type="InterPro" id="IPR002654">
    <property type="entry name" value="Glyco_trans_25"/>
</dbReference>
<dbReference type="AlphaFoldDB" id="A0A549T9Y0"/>
<evidence type="ECO:0000313" key="2">
    <source>
        <dbReference type="EMBL" id="TRL38684.1"/>
    </source>
</evidence>
<gene>
    <name evidence="2" type="ORF">FNA46_11915</name>
</gene>
<protein>
    <recommendedName>
        <fullName evidence="1">Glycosyl transferase family 25 domain-containing protein</fullName>
    </recommendedName>
</protein>
<sequence>MHHDPEHQVRTGVIILTCSRSPAERMRSALAEAATLFPPHQVHLAHGFVGTDTEVDHLFDTRKAALWCKHMPTRGEMAAYATHRLGWQRLLAENWDHALLLEDDFRFHDPAVVHRAVAEASALLADGRHMIKLFDFPRDRSRHEGISVEIAGLPLVKWKRTRAGLVGYLLSREGAELLLSRKHIFRVVDEDIKFFWEFGLDIWSIPGNPIREAAMDLGGSLLDVERTGARKRNFLRSLKGILLTLHRDWHTRRQYDRHRTSYLLQHRAPDPFARQGLPQEFAEAAE</sequence>
<dbReference type="Proteomes" id="UP000316801">
    <property type="component" value="Unassembled WGS sequence"/>
</dbReference>
<dbReference type="Pfam" id="PF01755">
    <property type="entry name" value="Glyco_transf_25"/>
    <property type="match status" value="1"/>
</dbReference>
<name>A0A549T9Y0_9HYPH</name>
<comment type="caution">
    <text evidence="2">The sequence shown here is derived from an EMBL/GenBank/DDBJ whole genome shotgun (WGS) entry which is preliminary data.</text>
</comment>
<dbReference type="EMBL" id="VJMG01000029">
    <property type="protein sequence ID" value="TRL38684.1"/>
    <property type="molecule type" value="Genomic_DNA"/>
</dbReference>
<accession>A0A549T9Y0</accession>